<organism evidence="13 14">
    <name type="scientific">Sphingomonas spermidinifaciens</name>
    <dbReference type="NCBI Taxonomy" id="1141889"/>
    <lineage>
        <taxon>Bacteria</taxon>
        <taxon>Pseudomonadati</taxon>
        <taxon>Pseudomonadota</taxon>
        <taxon>Alphaproteobacteria</taxon>
        <taxon>Sphingomonadales</taxon>
        <taxon>Sphingomonadaceae</taxon>
        <taxon>Sphingomonas</taxon>
    </lineage>
</organism>
<evidence type="ECO:0000256" key="7">
    <source>
        <dbReference type="PROSITE-ProRule" id="PRU00169"/>
    </source>
</evidence>
<dbReference type="InterPro" id="IPR019734">
    <property type="entry name" value="TPR_rpt"/>
</dbReference>
<dbReference type="InterPro" id="IPR036097">
    <property type="entry name" value="HisK_dim/P_sf"/>
</dbReference>
<dbReference type="GO" id="GO:0000155">
    <property type="term" value="F:phosphorelay sensor kinase activity"/>
    <property type="evidence" value="ECO:0007669"/>
    <property type="project" value="InterPro"/>
</dbReference>
<dbReference type="FunFam" id="3.30.565.10:FF:000010">
    <property type="entry name" value="Sensor histidine kinase RcsC"/>
    <property type="match status" value="1"/>
</dbReference>
<evidence type="ECO:0000313" key="14">
    <source>
        <dbReference type="Proteomes" id="UP000218366"/>
    </source>
</evidence>
<keyword evidence="14" id="KW-1185">Reference proteome</keyword>
<dbReference type="InterPro" id="IPR011990">
    <property type="entry name" value="TPR-like_helical_dom_sf"/>
</dbReference>
<dbReference type="Pfam" id="PF00512">
    <property type="entry name" value="HisKA"/>
    <property type="match status" value="1"/>
</dbReference>
<dbReference type="SMART" id="SM00388">
    <property type="entry name" value="HisKA"/>
    <property type="match status" value="1"/>
</dbReference>
<comment type="caution">
    <text evidence="7">Lacks conserved residue(s) required for the propagation of feature annotation.</text>
</comment>
<comment type="caution">
    <text evidence="13">The sequence shown here is derived from an EMBL/GenBank/DDBJ whole genome shotgun (WGS) entry which is preliminary data.</text>
</comment>
<keyword evidence="5" id="KW-0418">Kinase</keyword>
<evidence type="ECO:0000259" key="11">
    <source>
        <dbReference type="PROSITE" id="PS50109"/>
    </source>
</evidence>
<accession>A0A2A4B0P6</accession>
<feature type="transmembrane region" description="Helical" evidence="9">
    <location>
        <begin position="392"/>
        <end position="412"/>
    </location>
</feature>
<dbReference type="SUPFAM" id="SSF52172">
    <property type="entry name" value="CheY-like"/>
    <property type="match status" value="1"/>
</dbReference>
<dbReference type="RefSeq" id="WP_096344362.1">
    <property type="nucleotide sequence ID" value="NZ_NWMW01000003.1"/>
</dbReference>
<dbReference type="PROSITE" id="PS50110">
    <property type="entry name" value="RESPONSE_REGULATORY"/>
    <property type="match status" value="1"/>
</dbReference>
<dbReference type="AlphaFoldDB" id="A0A2A4B0P6"/>
<evidence type="ECO:0000256" key="6">
    <source>
        <dbReference type="ARBA" id="ARBA00023012"/>
    </source>
</evidence>
<evidence type="ECO:0000256" key="2">
    <source>
        <dbReference type="ARBA" id="ARBA00012438"/>
    </source>
</evidence>
<evidence type="ECO:0000256" key="5">
    <source>
        <dbReference type="ARBA" id="ARBA00022777"/>
    </source>
</evidence>
<protein>
    <recommendedName>
        <fullName evidence="2">histidine kinase</fullName>
        <ecNumber evidence="2">2.7.13.3</ecNumber>
    </recommendedName>
</protein>
<dbReference type="PRINTS" id="PR00344">
    <property type="entry name" value="BCTRLSENSOR"/>
</dbReference>
<keyword evidence="8" id="KW-0802">TPR repeat</keyword>
<keyword evidence="10" id="KW-0732">Signal</keyword>
<dbReference type="InterPro" id="IPR005467">
    <property type="entry name" value="His_kinase_dom"/>
</dbReference>
<dbReference type="InterPro" id="IPR036890">
    <property type="entry name" value="HATPase_C_sf"/>
</dbReference>
<dbReference type="SUPFAM" id="SSF48452">
    <property type="entry name" value="TPR-like"/>
    <property type="match status" value="1"/>
</dbReference>
<evidence type="ECO:0000256" key="1">
    <source>
        <dbReference type="ARBA" id="ARBA00000085"/>
    </source>
</evidence>
<dbReference type="InterPro" id="IPR001789">
    <property type="entry name" value="Sig_transdc_resp-reg_receiver"/>
</dbReference>
<evidence type="ECO:0000259" key="12">
    <source>
        <dbReference type="PROSITE" id="PS50110"/>
    </source>
</evidence>
<dbReference type="Proteomes" id="UP000218366">
    <property type="component" value="Unassembled WGS sequence"/>
</dbReference>
<evidence type="ECO:0000256" key="8">
    <source>
        <dbReference type="PROSITE-ProRule" id="PRU00339"/>
    </source>
</evidence>
<keyword evidence="3" id="KW-0597">Phosphoprotein</keyword>
<dbReference type="SUPFAM" id="SSF55874">
    <property type="entry name" value="ATPase domain of HSP90 chaperone/DNA topoisomerase II/histidine kinase"/>
    <property type="match status" value="1"/>
</dbReference>
<keyword evidence="4" id="KW-0808">Transferase</keyword>
<feature type="domain" description="Response regulatory" evidence="12">
    <location>
        <begin position="685"/>
        <end position="802"/>
    </location>
</feature>
<keyword evidence="6" id="KW-0902">Two-component regulatory system</keyword>
<proteinExistence type="predicted"/>
<dbReference type="CDD" id="cd00082">
    <property type="entry name" value="HisKA"/>
    <property type="match status" value="1"/>
</dbReference>
<feature type="chain" id="PRO_5012607453" description="histidine kinase" evidence="10">
    <location>
        <begin position="24"/>
        <end position="821"/>
    </location>
</feature>
<evidence type="ECO:0000256" key="9">
    <source>
        <dbReference type="SAM" id="Phobius"/>
    </source>
</evidence>
<name>A0A2A4B0P6_9SPHN</name>
<dbReference type="Gene3D" id="3.30.565.10">
    <property type="entry name" value="Histidine kinase-like ATPase, C-terminal domain"/>
    <property type="match status" value="1"/>
</dbReference>
<dbReference type="PANTHER" id="PTHR43047">
    <property type="entry name" value="TWO-COMPONENT HISTIDINE PROTEIN KINASE"/>
    <property type="match status" value="1"/>
</dbReference>
<keyword evidence="9" id="KW-0472">Membrane</keyword>
<reference evidence="13 14" key="1">
    <citation type="submission" date="2017-09" db="EMBL/GenBank/DDBJ databases">
        <title>Sphingomonas spermidinifaciens 9NM-10, whole genome shotgun sequence.</title>
        <authorList>
            <person name="Feng G."/>
            <person name="Zhu H."/>
        </authorList>
    </citation>
    <scope>NUCLEOTIDE SEQUENCE [LARGE SCALE GENOMIC DNA]</scope>
    <source>
        <strain evidence="13 14">9NM-10</strain>
    </source>
</reference>
<evidence type="ECO:0000256" key="4">
    <source>
        <dbReference type="ARBA" id="ARBA00022679"/>
    </source>
</evidence>
<dbReference type="SMART" id="SM00387">
    <property type="entry name" value="HATPase_c"/>
    <property type="match status" value="1"/>
</dbReference>
<dbReference type="EC" id="2.7.13.3" evidence="2"/>
<dbReference type="PROSITE" id="PS50109">
    <property type="entry name" value="HIS_KIN"/>
    <property type="match status" value="1"/>
</dbReference>
<keyword evidence="9" id="KW-1133">Transmembrane helix</keyword>
<evidence type="ECO:0000256" key="10">
    <source>
        <dbReference type="SAM" id="SignalP"/>
    </source>
</evidence>
<feature type="signal peptide" evidence="10">
    <location>
        <begin position="1"/>
        <end position="23"/>
    </location>
</feature>
<comment type="catalytic activity">
    <reaction evidence="1">
        <text>ATP + protein L-histidine = ADP + protein N-phospho-L-histidine.</text>
        <dbReference type="EC" id="2.7.13.3"/>
    </reaction>
</comment>
<dbReference type="PROSITE" id="PS50005">
    <property type="entry name" value="TPR"/>
    <property type="match status" value="1"/>
</dbReference>
<dbReference type="InterPro" id="IPR003594">
    <property type="entry name" value="HATPase_dom"/>
</dbReference>
<dbReference type="InterPro" id="IPR004358">
    <property type="entry name" value="Sig_transdc_His_kin-like_C"/>
</dbReference>
<sequence>MIRALLIPLLGCLALAAGGTAHADTFPDKVEKVEAALMADPDAALRLAREAAALPEAQAPGREAQIARATALRLEAEALLGLNRLAEAEPPALRAKALIQGAAPTAKIAGDIERTLGAIAGMQGRVQRALAHHQNAYRIYTAANDRRARSIALLDIGQIYWDAADYDRVLRYFTQAEELMPRDDASLLLALHNARGEVLRTMGRPADADTEYAKALDAAKRLKSEMLEARILTNRADAQIEAGRLGAAARTIAAAFHASRQPDAAEWRPFIHAAAAQLAERRNDLDRAASHIRLAFAGQDLTSTSMAYREAHQIAARIFERRGEEASALAHLRANQRLDKEAQRLIATNSAQLMAAQFDFTNQNLRIAQLKQGQLERDIAIERQRSRYRTNLFAGLALAGAIVLGVALYGFFSVRRSRNQVRAANTELAGTNIALEKALKAKTEFLATTSHEIRTPLNGILGMTQVLLTNRSVPGDVREQIEVVHGAGETMRALVDDLLDVAKLEHGDLTLVEERVAIRDLVSRAVTLWRSQAEEKGLTVDCDLAGLPEYVLTDAGRVRQILFNLLSNAVKFTPVGSISVSALLREEGPEPALRLVVRDTGIGIDENDQAQVFEAFSQVDGGMTRQFSGTGLGLSIVRQLVERFGGSIVLESALGEGATFTVDLPVRTDAASEAADGSSPLAGCSMLLIDADPDSRRVAQSLLSGRGAKLSVAGSIAEALDAFDTASPGIVIINARTLAENEGIESIRQIAARVAHAGGRLAVQQGMLGAPSIAELMMLRPDQIIMQPVEDGQFVRAVLTLASDEPAAFVDAGWSGGKLAA</sequence>
<dbReference type="Gene3D" id="1.10.287.130">
    <property type="match status" value="1"/>
</dbReference>
<evidence type="ECO:0000256" key="3">
    <source>
        <dbReference type="ARBA" id="ARBA00022553"/>
    </source>
</evidence>
<dbReference type="InterPro" id="IPR011006">
    <property type="entry name" value="CheY-like_superfamily"/>
</dbReference>
<dbReference type="InterPro" id="IPR003661">
    <property type="entry name" value="HisK_dim/P_dom"/>
</dbReference>
<feature type="domain" description="Histidine kinase" evidence="11">
    <location>
        <begin position="448"/>
        <end position="668"/>
    </location>
</feature>
<dbReference type="SMART" id="SM00028">
    <property type="entry name" value="TPR"/>
    <property type="match status" value="3"/>
</dbReference>
<evidence type="ECO:0000313" key="13">
    <source>
        <dbReference type="EMBL" id="PCD01617.1"/>
    </source>
</evidence>
<dbReference type="Gene3D" id="3.40.50.2300">
    <property type="match status" value="1"/>
</dbReference>
<dbReference type="Pfam" id="PF02518">
    <property type="entry name" value="HATPase_c"/>
    <property type="match status" value="1"/>
</dbReference>
<gene>
    <name evidence="13" type="ORF">COC42_15930</name>
</gene>
<keyword evidence="9" id="KW-0812">Transmembrane</keyword>
<dbReference type="SUPFAM" id="SSF47384">
    <property type="entry name" value="Homodimeric domain of signal transducing histidine kinase"/>
    <property type="match status" value="1"/>
</dbReference>
<feature type="repeat" description="TPR" evidence="8">
    <location>
        <begin position="150"/>
        <end position="183"/>
    </location>
</feature>
<dbReference type="CDD" id="cd16922">
    <property type="entry name" value="HATPase_EvgS-ArcB-TorS-like"/>
    <property type="match status" value="1"/>
</dbReference>
<dbReference type="Pfam" id="PF13424">
    <property type="entry name" value="TPR_12"/>
    <property type="match status" value="1"/>
</dbReference>
<dbReference type="OrthoDB" id="9801651at2"/>
<dbReference type="Gene3D" id="1.25.40.10">
    <property type="entry name" value="Tetratricopeptide repeat domain"/>
    <property type="match status" value="1"/>
</dbReference>
<dbReference type="EMBL" id="NWMW01000003">
    <property type="protein sequence ID" value="PCD01617.1"/>
    <property type="molecule type" value="Genomic_DNA"/>
</dbReference>